<evidence type="ECO:0000313" key="4">
    <source>
        <dbReference type="EMBL" id="TDP63508.1"/>
    </source>
</evidence>
<feature type="domain" description="FAD dependent oxidoreductase" evidence="3">
    <location>
        <begin position="3"/>
        <end position="350"/>
    </location>
</feature>
<accession>A0A4V3CT35</accession>
<protein>
    <submittedName>
        <fullName evidence="4">Glycine/D-amino acid oxidase-like deaminating enzyme</fullName>
    </submittedName>
</protein>
<name>A0A4V3CT35_9BURK</name>
<keyword evidence="5" id="KW-1185">Reference proteome</keyword>
<dbReference type="GO" id="GO:0032981">
    <property type="term" value="P:mitochondrial respiratory chain complex I assembly"/>
    <property type="evidence" value="ECO:0007669"/>
    <property type="project" value="TreeGrafter"/>
</dbReference>
<keyword evidence="2" id="KW-0732">Signal</keyword>
<feature type="signal peptide" evidence="2">
    <location>
        <begin position="1"/>
        <end position="17"/>
    </location>
</feature>
<dbReference type="Gene3D" id="3.50.50.60">
    <property type="entry name" value="FAD/NAD(P)-binding domain"/>
    <property type="match status" value="1"/>
</dbReference>
<sequence>MKRVVILGGGAIGSAIAAFLSADPQWQGEILVIERDATYAQASSALSAASIRQQFSTPLNIDLSLYGLQYLRGLDEDFGFTEQGYLYLATPEGEATLRANQAMQNAQGADIVLMNPSELQARWPWLTVQDLALGAWGRSGEGWFDGWALLQHFRKKAIAQGVRYQQAEVRALHRAADGSLQGIRLAGSDEVIESDVFVLACGAWSGALARTGGLEVPVRAKRRSVYAFRSPEPAALAPLLIDPSGLWFRPEGEGLFLCGGTPLDDSDDLPLDPEANLFEEALWPALATRVPGFESLRLQRAWAGYYEMNAFDHNGLVGAMAECGNLLLACGFSGHGLQHAPGVGRGVSELIARGAYQSLDLSLLSPQRIAAGRPIVEVNVI</sequence>
<keyword evidence="1" id="KW-0560">Oxidoreductase</keyword>
<reference evidence="4 5" key="1">
    <citation type="submission" date="2019-03" db="EMBL/GenBank/DDBJ databases">
        <title>Genomic Encyclopedia of Type Strains, Phase IV (KMG-IV): sequencing the most valuable type-strain genomes for metagenomic binning, comparative biology and taxonomic classification.</title>
        <authorList>
            <person name="Goeker M."/>
        </authorList>
    </citation>
    <scope>NUCLEOTIDE SEQUENCE [LARGE SCALE GENOMIC DNA]</scope>
    <source>
        <strain evidence="4 5">DSM 16998</strain>
    </source>
</reference>
<dbReference type="AlphaFoldDB" id="A0A4V3CT35"/>
<comment type="caution">
    <text evidence="4">The sequence shown here is derived from an EMBL/GenBank/DDBJ whole genome shotgun (WGS) entry which is preliminary data.</text>
</comment>
<feature type="chain" id="PRO_5020793283" evidence="2">
    <location>
        <begin position="18"/>
        <end position="381"/>
    </location>
</feature>
<dbReference type="InParanoid" id="A0A4V3CT35"/>
<dbReference type="Proteomes" id="UP000295361">
    <property type="component" value="Unassembled WGS sequence"/>
</dbReference>
<evidence type="ECO:0000256" key="1">
    <source>
        <dbReference type="ARBA" id="ARBA00023002"/>
    </source>
</evidence>
<dbReference type="InterPro" id="IPR006076">
    <property type="entry name" value="FAD-dep_OxRdtase"/>
</dbReference>
<dbReference type="PANTHER" id="PTHR13847:SF287">
    <property type="entry name" value="FAD-DEPENDENT OXIDOREDUCTASE DOMAIN-CONTAINING PROTEIN 1"/>
    <property type="match status" value="1"/>
</dbReference>
<organism evidence="4 5">
    <name type="scientific">Roseateles toxinivorans</name>
    <dbReference type="NCBI Taxonomy" id="270368"/>
    <lineage>
        <taxon>Bacteria</taxon>
        <taxon>Pseudomonadati</taxon>
        <taxon>Pseudomonadota</taxon>
        <taxon>Betaproteobacteria</taxon>
        <taxon>Burkholderiales</taxon>
        <taxon>Sphaerotilaceae</taxon>
        <taxon>Roseateles</taxon>
    </lineage>
</organism>
<evidence type="ECO:0000259" key="3">
    <source>
        <dbReference type="Pfam" id="PF01266"/>
    </source>
</evidence>
<dbReference type="InterPro" id="IPR036188">
    <property type="entry name" value="FAD/NAD-bd_sf"/>
</dbReference>
<gene>
    <name evidence="4" type="ORF">DES47_105515</name>
</gene>
<dbReference type="Gene3D" id="3.30.9.10">
    <property type="entry name" value="D-Amino Acid Oxidase, subunit A, domain 2"/>
    <property type="match status" value="1"/>
</dbReference>
<dbReference type="GO" id="GO:0016491">
    <property type="term" value="F:oxidoreductase activity"/>
    <property type="evidence" value="ECO:0007669"/>
    <property type="project" value="UniProtKB-KW"/>
</dbReference>
<dbReference type="GO" id="GO:0005737">
    <property type="term" value="C:cytoplasm"/>
    <property type="evidence" value="ECO:0007669"/>
    <property type="project" value="TreeGrafter"/>
</dbReference>
<dbReference type="Pfam" id="PF01266">
    <property type="entry name" value="DAO"/>
    <property type="match status" value="1"/>
</dbReference>
<dbReference type="OrthoDB" id="9815989at2"/>
<evidence type="ECO:0000256" key="2">
    <source>
        <dbReference type="SAM" id="SignalP"/>
    </source>
</evidence>
<dbReference type="RefSeq" id="WP_133702666.1">
    <property type="nucleotide sequence ID" value="NZ_SNXS01000005.1"/>
</dbReference>
<dbReference type="PANTHER" id="PTHR13847">
    <property type="entry name" value="SARCOSINE DEHYDROGENASE-RELATED"/>
    <property type="match status" value="1"/>
</dbReference>
<proteinExistence type="predicted"/>
<dbReference type="SUPFAM" id="SSF51905">
    <property type="entry name" value="FAD/NAD(P)-binding domain"/>
    <property type="match status" value="1"/>
</dbReference>
<evidence type="ECO:0000313" key="5">
    <source>
        <dbReference type="Proteomes" id="UP000295361"/>
    </source>
</evidence>
<dbReference type="EMBL" id="SNXS01000005">
    <property type="protein sequence ID" value="TDP63508.1"/>
    <property type="molecule type" value="Genomic_DNA"/>
</dbReference>